<evidence type="ECO:0000313" key="2">
    <source>
        <dbReference type="Proteomes" id="UP000001485"/>
    </source>
</evidence>
<reference evidence="2" key="1">
    <citation type="submission" date="2009-03" db="EMBL/GenBank/DDBJ databases">
        <title>Complete genome sequence of Edwardsiella ictaluri 93-146.</title>
        <authorList>
            <person name="Williams M.L."/>
            <person name="Gillaspy A.F."/>
            <person name="Dyer D.W."/>
            <person name="Thune R.L."/>
            <person name="Waldbieser G.C."/>
            <person name="Schuster S.C."/>
            <person name="Gipson J."/>
            <person name="Zaitshik J."/>
            <person name="Landry C."/>
            <person name="Lawrence M.L."/>
        </authorList>
    </citation>
    <scope>NUCLEOTIDE SEQUENCE [LARGE SCALE GENOMIC DNA]</scope>
    <source>
        <strain evidence="2">93-146</strain>
    </source>
</reference>
<sequence>MFILQAKRAYVECRHVAASVDCARRLAMRISTVTKNGW</sequence>
<proteinExistence type="predicted"/>
<name>C5BBN7_EDWI9</name>
<accession>C5BBN7</accession>
<evidence type="ECO:0000313" key="1">
    <source>
        <dbReference type="EMBL" id="ACR69208.1"/>
    </source>
</evidence>
<dbReference type="AlphaFoldDB" id="C5BBN7"/>
<dbReference type="EMBL" id="CP001600">
    <property type="protein sequence ID" value="ACR69208.1"/>
    <property type="molecule type" value="Genomic_DNA"/>
</dbReference>
<reference evidence="1 2" key="2">
    <citation type="journal article" date="2012" name="J. Bacteriol.">
        <title>Genome Sequence of Edwardsiella ictaluri 93-146, a Strain Associated with a Natural Channel Catfish Outbreak of Enteric Septicemia of Catfish.</title>
        <authorList>
            <person name="Williams M.L."/>
            <person name="Gillaspy A.F."/>
            <person name="Dyer D.W."/>
            <person name="Thune R.L."/>
            <person name="Waldbieser G.C."/>
            <person name="Schuster S.C."/>
            <person name="Gipson J."/>
            <person name="Zaitshik J."/>
            <person name="Landry C."/>
            <person name="Banes M.M."/>
            <person name="Lawrence M.L."/>
        </authorList>
    </citation>
    <scope>NUCLEOTIDE SEQUENCE [LARGE SCALE GENOMIC DNA]</scope>
    <source>
        <strain evidence="1 2">93-146</strain>
    </source>
</reference>
<protein>
    <submittedName>
        <fullName evidence="1">Uncharacterized protein</fullName>
    </submittedName>
</protein>
<dbReference type="KEGG" id="eic:NT01EI_2032"/>
<gene>
    <name evidence="1" type="ordered locus">NT01EI_2032</name>
</gene>
<dbReference type="Proteomes" id="UP000001485">
    <property type="component" value="Chromosome"/>
</dbReference>
<dbReference type="HOGENOM" id="CLU_3327320_0_0_6"/>
<organism evidence="1 2">
    <name type="scientific">Edwardsiella ictaluri (strain 93-146)</name>
    <dbReference type="NCBI Taxonomy" id="634503"/>
    <lineage>
        <taxon>Bacteria</taxon>
        <taxon>Pseudomonadati</taxon>
        <taxon>Pseudomonadota</taxon>
        <taxon>Gammaproteobacteria</taxon>
        <taxon>Enterobacterales</taxon>
        <taxon>Hafniaceae</taxon>
        <taxon>Edwardsiella</taxon>
    </lineage>
</organism>